<evidence type="ECO:0000313" key="2">
    <source>
        <dbReference type="EMBL" id="CAE6371438.1"/>
    </source>
</evidence>
<dbReference type="Proteomes" id="UP000663846">
    <property type="component" value="Unassembled WGS sequence"/>
</dbReference>
<protein>
    <recommendedName>
        <fullName evidence="4">Fungal-specific transcription factor domain protein</fullName>
    </recommendedName>
</protein>
<reference evidence="2" key="1">
    <citation type="submission" date="2021-01" db="EMBL/GenBank/DDBJ databases">
        <authorList>
            <person name="Kaushik A."/>
        </authorList>
    </citation>
    <scope>NUCLEOTIDE SEQUENCE</scope>
    <source>
        <strain evidence="2">AG1-1C</strain>
    </source>
</reference>
<dbReference type="AlphaFoldDB" id="A0A8H2WFC4"/>
<gene>
    <name evidence="2" type="ORF">RDB_LOCUS26512</name>
</gene>
<name>A0A8H2WFC4_9AGAM</name>
<dbReference type="EMBL" id="CAJMWS010000140">
    <property type="protein sequence ID" value="CAE6371438.1"/>
    <property type="molecule type" value="Genomic_DNA"/>
</dbReference>
<feature type="region of interest" description="Disordered" evidence="1">
    <location>
        <begin position="47"/>
        <end position="74"/>
    </location>
</feature>
<proteinExistence type="predicted"/>
<dbReference type="InterPro" id="IPR021858">
    <property type="entry name" value="Fun_TF"/>
</dbReference>
<sequence>MSRKGNAMAPDPNLIRGVSDPHKSHSTLPAPSIELVHLRPYAPIPTNNYSEHSYTSNVPTSDPPTPSESISTSGSFTPPALDIASFGHPSSDSAWTINSQQLILPTPIIRQATHTSRFDEVSRTFQPYKKDVRESMTPGQASLFDALFSLARPGDEIFGGISSIADKHLIPLGPTLPTPSSVHGFVQDPACHERVTDPEDSQDADNISAKLCDTLVLDKNVESNSLPFVLQSCALWMQRFLFEAIRVIPIAREYIIGEYSMGSESRWRMFVTSKAVRAITGSTGYTLKDFDALESYMHCNMATTISGFGDDRGADSTKALSVMGTTYEFISVSLKVVPLFKVVKNMQLVAPVFRRACPDSEDRPVNLPNLLAQVNVGLQYYAILDVLLSAIINRPMNFRYDTTMMHEIQEPVFSLENGPGMRWLYGIPDKLTIILARMNGLLEDFGSSVDHKIVKELETDIRDVETATLPSADPSLAFGRLVVQECWRQVAYIYLYMGLCGADSHDARVVKVHGQFMEIFKRTKPGRIPDSFLVLPLPIIGTATRHPEDQELLKRRMLRLPECSRKGTSGNQFIRMLETMWGLVNESGRPTTWSDLRLASLYVAGV</sequence>
<evidence type="ECO:0000256" key="1">
    <source>
        <dbReference type="SAM" id="MobiDB-lite"/>
    </source>
</evidence>
<comment type="caution">
    <text evidence="2">The sequence shown here is derived from an EMBL/GenBank/DDBJ whole genome shotgun (WGS) entry which is preliminary data.</text>
</comment>
<organism evidence="2 3">
    <name type="scientific">Rhizoctonia solani</name>
    <dbReference type="NCBI Taxonomy" id="456999"/>
    <lineage>
        <taxon>Eukaryota</taxon>
        <taxon>Fungi</taxon>
        <taxon>Dikarya</taxon>
        <taxon>Basidiomycota</taxon>
        <taxon>Agaricomycotina</taxon>
        <taxon>Agaricomycetes</taxon>
        <taxon>Cantharellales</taxon>
        <taxon>Ceratobasidiaceae</taxon>
        <taxon>Rhizoctonia</taxon>
    </lineage>
</organism>
<dbReference type="Pfam" id="PF11951">
    <property type="entry name" value="Fungal_trans_2"/>
    <property type="match status" value="1"/>
</dbReference>
<evidence type="ECO:0000313" key="3">
    <source>
        <dbReference type="Proteomes" id="UP000663846"/>
    </source>
</evidence>
<feature type="region of interest" description="Disordered" evidence="1">
    <location>
        <begin position="1"/>
        <end position="31"/>
    </location>
</feature>
<evidence type="ECO:0008006" key="4">
    <source>
        <dbReference type="Google" id="ProtNLM"/>
    </source>
</evidence>
<feature type="compositionally biased region" description="Polar residues" evidence="1">
    <location>
        <begin position="47"/>
        <end position="60"/>
    </location>
</feature>
<accession>A0A8H2WFC4</accession>